<organism evidence="1 2">
    <name type="scientific">Lentilactobacillus sunkii DSM 19904</name>
    <dbReference type="NCBI Taxonomy" id="1423808"/>
    <lineage>
        <taxon>Bacteria</taxon>
        <taxon>Bacillati</taxon>
        <taxon>Bacillota</taxon>
        <taxon>Bacilli</taxon>
        <taxon>Lactobacillales</taxon>
        <taxon>Lactobacillaceae</taxon>
        <taxon>Lentilactobacillus</taxon>
    </lineage>
</organism>
<dbReference type="Pfam" id="PF20308">
    <property type="entry name" value="TPR-S"/>
    <property type="match status" value="1"/>
</dbReference>
<reference evidence="1 2" key="1">
    <citation type="journal article" date="2015" name="Genome Announc.">
        <title>Expanding the biotechnology potential of lactobacilli through comparative genomics of 213 strains and associated genera.</title>
        <authorList>
            <person name="Sun Z."/>
            <person name="Harris H.M."/>
            <person name="McCann A."/>
            <person name="Guo C."/>
            <person name="Argimon S."/>
            <person name="Zhang W."/>
            <person name="Yang X."/>
            <person name="Jeffery I.B."/>
            <person name="Cooney J.C."/>
            <person name="Kagawa T.F."/>
            <person name="Liu W."/>
            <person name="Song Y."/>
            <person name="Salvetti E."/>
            <person name="Wrobel A."/>
            <person name="Rasinkangas P."/>
            <person name="Parkhill J."/>
            <person name="Rea M.C."/>
            <person name="O'Sullivan O."/>
            <person name="Ritari J."/>
            <person name="Douillard F.P."/>
            <person name="Paul Ross R."/>
            <person name="Yang R."/>
            <person name="Briner A.E."/>
            <person name="Felis G.E."/>
            <person name="de Vos W.M."/>
            <person name="Barrangou R."/>
            <person name="Klaenhammer T.R."/>
            <person name="Caufield P.W."/>
            <person name="Cui Y."/>
            <person name="Zhang H."/>
            <person name="O'Toole P.W."/>
        </authorList>
    </citation>
    <scope>NUCLEOTIDE SEQUENCE [LARGE SCALE GENOMIC DNA]</scope>
    <source>
        <strain evidence="1 2">DSM 19904</strain>
    </source>
</reference>
<dbReference type="Proteomes" id="UP000051581">
    <property type="component" value="Unassembled WGS sequence"/>
</dbReference>
<proteinExistence type="predicted"/>
<dbReference type="EMBL" id="AZEA01000025">
    <property type="protein sequence ID" value="KRK87120.1"/>
    <property type="molecule type" value="Genomic_DNA"/>
</dbReference>
<evidence type="ECO:0000313" key="1">
    <source>
        <dbReference type="EMBL" id="KRK87120.1"/>
    </source>
</evidence>
<protein>
    <recommendedName>
        <fullName evidence="3">DUF4071 domain-containing protein</fullName>
    </recommendedName>
</protein>
<dbReference type="RefSeq" id="WP_057826247.1">
    <property type="nucleotide sequence ID" value="NZ_AZEA01000025.1"/>
</dbReference>
<name>A0A0R1KV29_9LACO</name>
<dbReference type="PATRIC" id="fig|1423808.3.peg.1460"/>
<evidence type="ECO:0000313" key="2">
    <source>
        <dbReference type="Proteomes" id="UP000051581"/>
    </source>
</evidence>
<dbReference type="AlphaFoldDB" id="A0A0R1KV29"/>
<sequence length="418" mass="48748">MTYHCFTIMGYGEKTDYTLSKKINLDKIYTKLIKPTLSSFNNIDNLRGDEISSSEIIDTDMFELLLSADIVIADITTLNPNAIYELGIRHALKPYSTIILSLEQDTLPFDFNHSRIFRYTLEDINDDSRLRSKIERLHELVKNTVNNLDNRRETCDSPFYEYVKGVSAPTIPANKISEIRSKHYDSETIKSLRDKADQLTKENKYQEAAATYEKLSQNNRNNPYYIQQQALLLSKVIGHDHEKKLREAEKIIKTLNPFNSLDCETTGIYGGIEKRLFSITKSKINLDNAIKSYTRGFILDHDYYNGENVINCLIYKLLDSNDNEELVYLKYRINNLNKEVLKLALQEKDKQTAENSDCVYWIFATISLSYLLMDNNMDYQDYKNEFESQAVYDREKKSFKETEDLRKKALEKLMLITI</sequence>
<dbReference type="OrthoDB" id="9815193at2"/>
<dbReference type="InterPro" id="IPR046880">
    <property type="entry name" value="TPR-S"/>
</dbReference>
<evidence type="ECO:0008006" key="3">
    <source>
        <dbReference type="Google" id="ProtNLM"/>
    </source>
</evidence>
<accession>A0A0R1KV29</accession>
<keyword evidence="2" id="KW-1185">Reference proteome</keyword>
<gene>
    <name evidence="1" type="ORF">FD17_GL001441</name>
</gene>
<comment type="caution">
    <text evidence="1">The sequence shown here is derived from an EMBL/GenBank/DDBJ whole genome shotgun (WGS) entry which is preliminary data.</text>
</comment>